<name>A0A2C6L2E1_9APIC</name>
<dbReference type="InterPro" id="IPR002938">
    <property type="entry name" value="FAD-bd"/>
</dbReference>
<dbReference type="Gene3D" id="3.50.50.60">
    <property type="entry name" value="FAD/NAD(P)-binding domain"/>
    <property type="match status" value="1"/>
</dbReference>
<dbReference type="VEuPathDB" id="ToxoDB:CSUI_004077"/>
<keyword evidence="4" id="KW-1185">Reference proteome</keyword>
<feature type="compositionally biased region" description="Basic residues" evidence="1">
    <location>
        <begin position="259"/>
        <end position="268"/>
    </location>
</feature>
<reference evidence="3 4" key="1">
    <citation type="journal article" date="2017" name="Int. J. Parasitol.">
        <title>The genome of the protozoan parasite Cystoisospora suis and a reverse vaccinology approach to identify vaccine candidates.</title>
        <authorList>
            <person name="Palmieri N."/>
            <person name="Shrestha A."/>
            <person name="Ruttkowski B."/>
            <person name="Beck T."/>
            <person name="Vogl C."/>
            <person name="Tomley F."/>
            <person name="Blake D.P."/>
            <person name="Joachim A."/>
        </authorList>
    </citation>
    <scope>NUCLEOTIDE SEQUENCE [LARGE SCALE GENOMIC DNA]</scope>
    <source>
        <strain evidence="3 4">Wien I</strain>
    </source>
</reference>
<protein>
    <submittedName>
        <fullName evidence="3">Fad binding domain-containing protein</fullName>
    </submittedName>
</protein>
<evidence type="ECO:0000313" key="4">
    <source>
        <dbReference type="Proteomes" id="UP000221165"/>
    </source>
</evidence>
<sequence length="363" mass="42556">MILLERLHQLGGCVHRPIAVWRMEYQDVEEPLSYPPPPPRRSRHRSSYQHRHHRHHRNHRHQQEHRREGGSFVRKQEDQTQGEKQDGERKKSLEKNAKEEITFPAQQKQGGEGEKKTEGKGEREEEEESEERRTSKENDDRRGSQNQKTNEENAGKDKEEKKFLPSKSSSLSEKDNEGVERPAVSSFLPSEPSDPSGKSLERKREDEEEEKKKRKEETTHVEAQDDDDNASIHSGRRPLKFMTCNEGLGEPEERERDRERRRKEKGKGRFYFQKRESTERGGYLNEIDQDEDDEIDKEGYPVSIHLTRLMDNLGADDPIFLTVKCRYVVGCDGMKSMIRKASSISFNGMYEKHRGRKILRHSI</sequence>
<evidence type="ECO:0000259" key="2">
    <source>
        <dbReference type="Pfam" id="PF01494"/>
    </source>
</evidence>
<proteinExistence type="predicted"/>
<feature type="region of interest" description="Disordered" evidence="1">
    <location>
        <begin position="29"/>
        <end position="268"/>
    </location>
</feature>
<comment type="caution">
    <text evidence="3">The sequence shown here is derived from an EMBL/GenBank/DDBJ whole genome shotgun (WGS) entry which is preliminary data.</text>
</comment>
<dbReference type="GO" id="GO:0071949">
    <property type="term" value="F:FAD binding"/>
    <property type="evidence" value="ECO:0007669"/>
    <property type="project" value="InterPro"/>
</dbReference>
<feature type="compositionally biased region" description="Basic residues" evidence="1">
    <location>
        <begin position="40"/>
        <end position="64"/>
    </location>
</feature>
<dbReference type="Proteomes" id="UP000221165">
    <property type="component" value="Unassembled WGS sequence"/>
</dbReference>
<accession>A0A2C6L2E1</accession>
<organism evidence="3 4">
    <name type="scientific">Cystoisospora suis</name>
    <dbReference type="NCBI Taxonomy" id="483139"/>
    <lineage>
        <taxon>Eukaryota</taxon>
        <taxon>Sar</taxon>
        <taxon>Alveolata</taxon>
        <taxon>Apicomplexa</taxon>
        <taxon>Conoidasida</taxon>
        <taxon>Coccidia</taxon>
        <taxon>Eucoccidiorida</taxon>
        <taxon>Eimeriorina</taxon>
        <taxon>Sarcocystidae</taxon>
        <taxon>Cystoisospora</taxon>
    </lineage>
</organism>
<feature type="compositionally biased region" description="Basic and acidic residues" evidence="1">
    <location>
        <begin position="111"/>
        <end position="123"/>
    </location>
</feature>
<feature type="domain" description="FAD-binding" evidence="2">
    <location>
        <begin position="322"/>
        <end position="349"/>
    </location>
</feature>
<evidence type="ECO:0000256" key="1">
    <source>
        <dbReference type="SAM" id="MobiDB-lite"/>
    </source>
</evidence>
<evidence type="ECO:0000313" key="3">
    <source>
        <dbReference type="EMBL" id="PHJ22075.1"/>
    </source>
</evidence>
<feature type="compositionally biased region" description="Basic and acidic residues" evidence="1">
    <location>
        <begin position="65"/>
        <end position="101"/>
    </location>
</feature>
<dbReference type="Pfam" id="PF01494">
    <property type="entry name" value="FAD_binding_3"/>
    <property type="match status" value="1"/>
</dbReference>
<dbReference type="OrthoDB" id="1716816at2759"/>
<dbReference type="GeneID" id="94427483"/>
<dbReference type="InterPro" id="IPR036188">
    <property type="entry name" value="FAD/NAD-bd_sf"/>
</dbReference>
<dbReference type="EMBL" id="MIGC01001834">
    <property type="protein sequence ID" value="PHJ22075.1"/>
    <property type="molecule type" value="Genomic_DNA"/>
</dbReference>
<feature type="compositionally biased region" description="Basic and acidic residues" evidence="1">
    <location>
        <begin position="130"/>
        <end position="163"/>
    </location>
</feature>
<dbReference type="RefSeq" id="XP_067923752.1">
    <property type="nucleotide sequence ID" value="XM_068064272.1"/>
</dbReference>
<dbReference type="AlphaFoldDB" id="A0A2C6L2E1"/>
<gene>
    <name evidence="3" type="ORF">CSUI_004077</name>
</gene>